<evidence type="ECO:0000313" key="5">
    <source>
        <dbReference type="EMBL" id="EEC16856.1"/>
    </source>
</evidence>
<protein>
    <submittedName>
        <fullName evidence="5 6">Cuticular protein, putative</fullName>
    </submittedName>
</protein>
<dbReference type="PROSITE" id="PS51155">
    <property type="entry name" value="CHIT_BIND_RR_2"/>
    <property type="match status" value="1"/>
</dbReference>
<dbReference type="VEuPathDB" id="VectorBase:ISCI013218"/>
<dbReference type="Proteomes" id="UP000001555">
    <property type="component" value="Unassembled WGS sequence"/>
</dbReference>
<feature type="compositionally biased region" description="Pro residues" evidence="3">
    <location>
        <begin position="325"/>
        <end position="351"/>
    </location>
</feature>
<dbReference type="EMBL" id="ABJB010932236">
    <property type="status" value="NOT_ANNOTATED_CDS"/>
    <property type="molecule type" value="Genomic_DNA"/>
</dbReference>
<gene>
    <name evidence="5" type="ORF">IscW_ISCW013218</name>
</gene>
<keyword evidence="1 2" id="KW-0193">Cuticle</keyword>
<feature type="compositionally biased region" description="Polar residues" evidence="3">
    <location>
        <begin position="108"/>
        <end position="118"/>
    </location>
</feature>
<proteinExistence type="predicted"/>
<reference evidence="6" key="2">
    <citation type="submission" date="2020-05" db="UniProtKB">
        <authorList>
            <consortium name="EnsemblMetazoa"/>
        </authorList>
    </citation>
    <scope>IDENTIFICATION</scope>
    <source>
        <strain evidence="6">wikel</strain>
    </source>
</reference>
<dbReference type="InParanoid" id="B7QDD4"/>
<feature type="region of interest" description="Disordered" evidence="3">
    <location>
        <begin position="94"/>
        <end position="121"/>
    </location>
</feature>
<evidence type="ECO:0000256" key="3">
    <source>
        <dbReference type="SAM" id="MobiDB-lite"/>
    </source>
</evidence>
<sequence>MILTAFLFLQSGSSPAFALDDHGTPGQLVTEQASMPYQFSYFAGGHDGSHSRHEARDANGRVYGHYTLATAEGSQRVVCYVADENGFRAWVDTNEQGTANDDPADVSIRSTAPGTQGTPRGPIQGICGRPPAQSVVAHPPVVVPPRKTAYVPVQEVILPPVVKHIVEPPPVRKTSYVPVQHVTVHDTYVPSPPVHQVPYVRKVVVKRPPPVRDSYLVPQPPKTVYVPVEQQVFVQPPPVVHRTKTIVRRPGYLPARDDPPTEVSETYHDTPPHRPWTPAPKPWTPAPKVWTPAPKPWTPAPKPWTPAPKPWTPAPQVWTPAPQVWTPPPKPWTPEPRPWTPEPRPWTPPRRPWTSSKSSYAPQREVYRPPVQDVYVPRGYKSSCSGYCGPKVTARVVPSEEVYVKTSTGPASYSVRRGYISPRYEPSPEPSYTAYQAWKPSYDIPIGMSYKMTISKSPGPYPWDYQRRPSQQQSYYRPAQTSSYPSTPSSYSSPSRSYSAPKSRGSYSNDLDLDQMYEFKQPTYG</sequence>
<dbReference type="PaxDb" id="6945-B7QDD4"/>
<accession>B7QDD4</accession>
<name>B7QDD4_IXOSC</name>
<evidence type="ECO:0000313" key="7">
    <source>
        <dbReference type="Proteomes" id="UP000001555"/>
    </source>
</evidence>
<dbReference type="AlphaFoldDB" id="B7QDD4"/>
<evidence type="ECO:0000256" key="2">
    <source>
        <dbReference type="PROSITE-ProRule" id="PRU00497"/>
    </source>
</evidence>
<dbReference type="EMBL" id="ABJB010927884">
    <property type="status" value="NOT_ANNOTATED_CDS"/>
    <property type="molecule type" value="Genomic_DNA"/>
</dbReference>
<feature type="chain" id="PRO_5010826858" evidence="4">
    <location>
        <begin position="19"/>
        <end position="525"/>
    </location>
</feature>
<keyword evidence="4" id="KW-0732">Signal</keyword>
<dbReference type="HOGENOM" id="CLU_519044_0_0_1"/>
<feature type="region of interest" description="Disordered" evidence="3">
    <location>
        <begin position="323"/>
        <end position="361"/>
    </location>
</feature>
<dbReference type="OrthoDB" id="6595597at2759"/>
<dbReference type="GO" id="GO:0031012">
    <property type="term" value="C:extracellular matrix"/>
    <property type="evidence" value="ECO:0000318"/>
    <property type="project" value="GO_Central"/>
</dbReference>
<feature type="compositionally biased region" description="Pro residues" evidence="3">
    <location>
        <begin position="273"/>
        <end position="285"/>
    </location>
</feature>
<feature type="compositionally biased region" description="Basic and acidic residues" evidence="3">
    <location>
        <begin position="255"/>
        <end position="272"/>
    </location>
</feature>
<evidence type="ECO:0000256" key="4">
    <source>
        <dbReference type="SAM" id="SignalP"/>
    </source>
</evidence>
<reference evidence="5 7" key="1">
    <citation type="submission" date="2008-03" db="EMBL/GenBank/DDBJ databases">
        <title>Annotation of Ixodes scapularis.</title>
        <authorList>
            <consortium name="Ixodes scapularis Genome Project Consortium"/>
            <person name="Caler E."/>
            <person name="Hannick L.I."/>
            <person name="Bidwell S."/>
            <person name="Joardar V."/>
            <person name="Thiagarajan M."/>
            <person name="Amedeo P."/>
            <person name="Galinsky K.J."/>
            <person name="Schobel S."/>
            <person name="Inman J."/>
            <person name="Hostetler J."/>
            <person name="Miller J."/>
            <person name="Hammond M."/>
            <person name="Megy K."/>
            <person name="Lawson D."/>
            <person name="Kodira C."/>
            <person name="Sutton G."/>
            <person name="Meyer J."/>
            <person name="Hill C.A."/>
            <person name="Birren B."/>
            <person name="Nene V."/>
            <person name="Collins F."/>
            <person name="Alarcon-Chaidez F."/>
            <person name="Wikel S."/>
            <person name="Strausberg R."/>
        </authorList>
    </citation>
    <scope>NUCLEOTIDE SEQUENCE [LARGE SCALE GENOMIC DNA]</scope>
    <source>
        <strain evidence="7">Wikel</strain>
        <strain evidence="5">Wikel colony</strain>
    </source>
</reference>
<feature type="region of interest" description="Disordered" evidence="3">
    <location>
        <begin position="461"/>
        <end position="525"/>
    </location>
</feature>
<dbReference type="VEuPathDB" id="VectorBase:ISCW013218"/>
<dbReference type="EMBL" id="ABJB010030192">
    <property type="status" value="NOT_ANNOTATED_CDS"/>
    <property type="molecule type" value="Genomic_DNA"/>
</dbReference>
<feature type="region of interest" description="Disordered" evidence="3">
    <location>
        <begin position="250"/>
        <end position="288"/>
    </location>
</feature>
<dbReference type="EMBL" id="ABJB010025146">
    <property type="status" value="NOT_ANNOTATED_CDS"/>
    <property type="molecule type" value="Genomic_DNA"/>
</dbReference>
<feature type="compositionally biased region" description="Low complexity" evidence="3">
    <location>
        <begin position="468"/>
        <end position="503"/>
    </location>
</feature>
<keyword evidence="7" id="KW-1185">Reference proteome</keyword>
<dbReference type="EMBL" id="ABJB010450011">
    <property type="status" value="NOT_ANNOTATED_CDS"/>
    <property type="molecule type" value="Genomic_DNA"/>
</dbReference>
<organism>
    <name type="scientific">Ixodes scapularis</name>
    <name type="common">Black-legged tick</name>
    <name type="synonym">Deer tick</name>
    <dbReference type="NCBI Taxonomy" id="6945"/>
    <lineage>
        <taxon>Eukaryota</taxon>
        <taxon>Metazoa</taxon>
        <taxon>Ecdysozoa</taxon>
        <taxon>Arthropoda</taxon>
        <taxon>Chelicerata</taxon>
        <taxon>Arachnida</taxon>
        <taxon>Acari</taxon>
        <taxon>Parasitiformes</taxon>
        <taxon>Ixodida</taxon>
        <taxon>Ixodoidea</taxon>
        <taxon>Ixodidae</taxon>
        <taxon>Ixodinae</taxon>
        <taxon>Ixodes</taxon>
    </lineage>
</organism>
<dbReference type="EMBL" id="DS912601">
    <property type="protein sequence ID" value="EEC16856.1"/>
    <property type="molecule type" value="Genomic_DNA"/>
</dbReference>
<dbReference type="GO" id="GO:0042302">
    <property type="term" value="F:structural constituent of cuticle"/>
    <property type="evidence" value="ECO:0007669"/>
    <property type="project" value="UniProtKB-UniRule"/>
</dbReference>
<dbReference type="PROSITE" id="PS00233">
    <property type="entry name" value="CHIT_BIND_RR_1"/>
    <property type="match status" value="1"/>
</dbReference>
<dbReference type="InterPro" id="IPR000618">
    <property type="entry name" value="Insect_cuticle"/>
</dbReference>
<dbReference type="EnsemblMetazoa" id="ISCW013218-RA">
    <property type="protein sequence ID" value="ISCW013218-PA"/>
    <property type="gene ID" value="ISCW013218"/>
</dbReference>
<evidence type="ECO:0000313" key="6">
    <source>
        <dbReference type="EnsemblMetazoa" id="ISCW013218-PA"/>
    </source>
</evidence>
<dbReference type="VEuPathDB" id="VectorBase:ISCP_009482"/>
<dbReference type="InterPro" id="IPR031311">
    <property type="entry name" value="CHIT_BIND_RR_consensus"/>
</dbReference>
<dbReference type="PRINTS" id="PR01217">
    <property type="entry name" value="PRICHEXTENSN"/>
</dbReference>
<evidence type="ECO:0000256" key="1">
    <source>
        <dbReference type="ARBA" id="ARBA00022460"/>
    </source>
</evidence>
<feature type="signal peptide" evidence="4">
    <location>
        <begin position="1"/>
        <end position="18"/>
    </location>
</feature>
<dbReference type="Pfam" id="PF00379">
    <property type="entry name" value="Chitin_bind_4"/>
    <property type="match status" value="1"/>
</dbReference>